<dbReference type="Pfam" id="PF00753">
    <property type="entry name" value="Lactamase_B"/>
    <property type="match status" value="1"/>
</dbReference>
<evidence type="ECO:0000313" key="3">
    <source>
        <dbReference type="Proteomes" id="UP000185990"/>
    </source>
</evidence>
<proteinExistence type="predicted"/>
<evidence type="ECO:0000259" key="1">
    <source>
        <dbReference type="Pfam" id="PF00753"/>
    </source>
</evidence>
<evidence type="ECO:0000313" key="2">
    <source>
        <dbReference type="EMBL" id="OKA24032.1"/>
    </source>
</evidence>
<dbReference type="EMBL" id="MPJD01000018">
    <property type="protein sequence ID" value="OKA24032.1"/>
    <property type="molecule type" value="Genomic_DNA"/>
</dbReference>
<accession>A0A854A5I7</accession>
<dbReference type="SUPFAM" id="SSF56281">
    <property type="entry name" value="Metallo-hydrolase/oxidoreductase"/>
    <property type="match status" value="1"/>
</dbReference>
<organism evidence="2 3">
    <name type="scientific">Pseudomonas versuta</name>
    <dbReference type="NCBI Taxonomy" id="1788301"/>
    <lineage>
        <taxon>Bacteria</taxon>
        <taxon>Pseudomonadati</taxon>
        <taxon>Pseudomonadota</taxon>
        <taxon>Gammaproteobacteria</taxon>
        <taxon>Pseudomonadales</taxon>
        <taxon>Pseudomonadaceae</taxon>
        <taxon>Pseudomonas</taxon>
    </lineage>
</organism>
<dbReference type="InterPro" id="IPR036866">
    <property type="entry name" value="RibonucZ/Hydroxyglut_hydro"/>
</dbReference>
<dbReference type="Gene3D" id="3.60.15.10">
    <property type="entry name" value="Ribonuclease Z/Hydroxyacylglutathione hydrolase-like"/>
    <property type="match status" value="1"/>
</dbReference>
<feature type="domain" description="Metallo-beta-lactamase" evidence="1">
    <location>
        <begin position="13"/>
        <end position="106"/>
    </location>
</feature>
<protein>
    <submittedName>
        <fullName evidence="2">MBL fold metallo-hydrolase</fullName>
    </submittedName>
</protein>
<sequence>MGIRVRVLQANHGDCILVTHDGPEGAFNLLIDGGNASTFKYGPQGRMKGELCKVLDELKAQGQQLDLVILTHIDDDHIGGLLRAFKAPGYLDQMVKSIWFNSSRLITKHFDVPEIPENDIYVNDASPDTSVRQGKEFEKLLDEIGCERAPIIMAGQTIVKGPFTLNILSPNQKQLRKLLRVWPEEKASPDTSANDTDYSLTLEEFWAGDIFESDTSVANGSSIAFLLQADKHAMLFLGDAHDSTVVDSLSRLGYSEQKKLKLDLLKVSHHGSEYNTSSKFLGMVCSDRYIISTNGSKHGLPNKRTVARILAATEGRICFNYKKVAGWVLLPDEKVKYFKRLDVVSQIEL</sequence>
<dbReference type="Proteomes" id="UP000185990">
    <property type="component" value="Unassembled WGS sequence"/>
</dbReference>
<comment type="caution">
    <text evidence="2">The sequence shown here is derived from an EMBL/GenBank/DDBJ whole genome shotgun (WGS) entry which is preliminary data.</text>
</comment>
<dbReference type="InterPro" id="IPR052159">
    <property type="entry name" value="Competence_DNA_uptake"/>
</dbReference>
<dbReference type="PANTHER" id="PTHR30619:SF1">
    <property type="entry name" value="RECOMBINATION PROTEIN 2"/>
    <property type="match status" value="1"/>
</dbReference>
<dbReference type="RefSeq" id="WP_073509703.1">
    <property type="nucleotide sequence ID" value="NZ_MPJD01000018.1"/>
</dbReference>
<dbReference type="PANTHER" id="PTHR30619">
    <property type="entry name" value="DNA INTERNALIZATION/COMPETENCE PROTEIN COMEC/REC2"/>
    <property type="match status" value="1"/>
</dbReference>
<dbReference type="InterPro" id="IPR001279">
    <property type="entry name" value="Metallo-B-lactamas"/>
</dbReference>
<reference evidence="2 3" key="1">
    <citation type="submission" date="2016-11" db="EMBL/GenBank/DDBJ databases">
        <title>Draft genome of Pseudomonas versuta A4R1.12.</title>
        <authorList>
            <person name="See-Too W.-S."/>
        </authorList>
    </citation>
    <scope>NUCLEOTIDE SEQUENCE [LARGE SCALE GENOMIC DNA]</scope>
    <source>
        <strain evidence="2 3">A4R1.12</strain>
    </source>
</reference>
<gene>
    <name evidence="2" type="ORF">BOH74_12125</name>
</gene>
<name>A0A854A5I7_9PSED</name>
<dbReference type="AlphaFoldDB" id="A0A854A5I7"/>